<dbReference type="Gene3D" id="2.60.40.640">
    <property type="match status" value="1"/>
</dbReference>
<dbReference type="EMBL" id="KV453857">
    <property type="protein sequence ID" value="ODV84360.1"/>
    <property type="molecule type" value="Genomic_DNA"/>
</dbReference>
<dbReference type="AlphaFoldDB" id="A0A1E4SXY3"/>
<accession>A0A1E4SXY3</accession>
<sequence>MVLFSFHHDKPISIYSPQNPIVKGTLDLKFEKSLDKIKSIDITFSGSATTTYVYVYYTTHMVLINGRMQQRRRRVEEKIVEVHPFFTQKAALIESFDMDAKLKEFAAGEHLKYPIEFRFPSDSVFLPSSVSGYGSSLDNCGYLTVKYMMNVHISRDKKIFSKAIDHEIVLPYQCGNNVIPAEPQKVILAASHVYKSNLKQYIYDPTDDRMIPNPLNESHRHTRGIRKLWNKNYKEENYKELTKDVPITLSLETFNYFDLNFKINQLGSLKFISKGFSDIEPDFRFLKQSTKLGCFKISSISFVLKSDVMVRSRQYTYDGKGPMVQLLSRSYPTGTEPEIDIAYFEKNSEGSAFQTTLPLDALITNVETVLQSLKSPIMPTVMLGDYFHTTLTLNCSVKIKNLAGSEADLKMETPVVIANNHYHVSNQRNQFDFVPVKPFNMNQQQQQTATKSTPYMPATVAENRAAAPPPYGSVIVDEFSNLSVSSPPASSDRRLSSNSTSSYTETRNESVSQVLSPVAPPVISTTPVSSGFKFPSAYR</sequence>
<evidence type="ECO:0008006" key="4">
    <source>
        <dbReference type="Google" id="ProtNLM"/>
    </source>
</evidence>
<feature type="compositionally biased region" description="Low complexity" evidence="1">
    <location>
        <begin position="483"/>
        <end position="505"/>
    </location>
</feature>
<protein>
    <recommendedName>
        <fullName evidence="4">Arrestin-like N-terminal domain-containing protein</fullName>
    </recommendedName>
</protein>
<name>A0A1E4SXY3_9ASCO</name>
<reference evidence="3" key="1">
    <citation type="submission" date="2016-04" db="EMBL/GenBank/DDBJ databases">
        <title>Comparative genomics of biotechnologically important yeasts.</title>
        <authorList>
            <consortium name="DOE Joint Genome Institute"/>
            <person name="Riley R."/>
            <person name="Haridas S."/>
            <person name="Wolfe K.H."/>
            <person name="Lopes M.R."/>
            <person name="Hittinger C.T."/>
            <person name="Goker M."/>
            <person name="Salamov A."/>
            <person name="Wisecaver J."/>
            <person name="Long T.M."/>
            <person name="Aerts A.L."/>
            <person name="Barry K."/>
            <person name="Choi C."/>
            <person name="Clum A."/>
            <person name="Coughlan A.Y."/>
            <person name="Deshpande S."/>
            <person name="Douglass A.P."/>
            <person name="Hanson S.J."/>
            <person name="Klenk H.-P."/>
            <person name="Labutti K."/>
            <person name="Lapidus A."/>
            <person name="Lindquist E."/>
            <person name="Lipzen A."/>
            <person name="Meier-Kolthoff J.P."/>
            <person name="Ohm R.A."/>
            <person name="Otillar R.P."/>
            <person name="Pangilinan J."/>
            <person name="Peng Y."/>
            <person name="Rokas A."/>
            <person name="Rosa C.A."/>
            <person name="Scheuner C."/>
            <person name="Sibirny A.A."/>
            <person name="Slot J.C."/>
            <person name="Stielow J.B."/>
            <person name="Sun H."/>
            <person name="Kurtzman C.P."/>
            <person name="Blackwell M."/>
            <person name="Grigoriev I.V."/>
            <person name="Jeffries T.W."/>
        </authorList>
    </citation>
    <scope>NUCLEOTIDE SEQUENCE [LARGE SCALE GENOMIC DNA]</scope>
    <source>
        <strain evidence="3">NRRL YB-2248</strain>
    </source>
</reference>
<keyword evidence="3" id="KW-1185">Reference proteome</keyword>
<feature type="region of interest" description="Disordered" evidence="1">
    <location>
        <begin position="483"/>
        <end position="514"/>
    </location>
</feature>
<evidence type="ECO:0000256" key="1">
    <source>
        <dbReference type="SAM" id="MobiDB-lite"/>
    </source>
</evidence>
<proteinExistence type="predicted"/>
<organism evidence="2 3">
    <name type="scientific">[Candida] arabinofermentans NRRL YB-2248</name>
    <dbReference type="NCBI Taxonomy" id="983967"/>
    <lineage>
        <taxon>Eukaryota</taxon>
        <taxon>Fungi</taxon>
        <taxon>Dikarya</taxon>
        <taxon>Ascomycota</taxon>
        <taxon>Saccharomycotina</taxon>
        <taxon>Pichiomycetes</taxon>
        <taxon>Pichiales</taxon>
        <taxon>Pichiaceae</taxon>
        <taxon>Ogataea</taxon>
        <taxon>Ogataea/Candida clade</taxon>
    </lineage>
</organism>
<evidence type="ECO:0000313" key="3">
    <source>
        <dbReference type="Proteomes" id="UP000094801"/>
    </source>
</evidence>
<dbReference type="Proteomes" id="UP000094801">
    <property type="component" value="Unassembled WGS sequence"/>
</dbReference>
<evidence type="ECO:0000313" key="2">
    <source>
        <dbReference type="EMBL" id="ODV84360.1"/>
    </source>
</evidence>
<gene>
    <name evidence="2" type="ORF">CANARDRAFT_24130</name>
</gene>
<dbReference type="InterPro" id="IPR014752">
    <property type="entry name" value="Arrestin-like_C"/>
</dbReference>
<dbReference type="OrthoDB" id="3996655at2759"/>